<feature type="transmembrane region" description="Helical" evidence="5">
    <location>
        <begin position="305"/>
        <end position="323"/>
    </location>
</feature>
<dbReference type="PANTHER" id="PTHR11040:SF140">
    <property type="entry name" value="ZRT (ZRT), IRT- (IRT-) LIKE PROTEIN TRANSPORTER"/>
    <property type="match status" value="1"/>
</dbReference>
<feature type="signal peptide" evidence="6">
    <location>
        <begin position="1"/>
        <end position="43"/>
    </location>
</feature>
<dbReference type="Proteomes" id="UP000825935">
    <property type="component" value="Chromosome 35"/>
</dbReference>
<feature type="transmembrane region" description="Helical" evidence="5">
    <location>
        <begin position="131"/>
        <end position="152"/>
    </location>
</feature>
<feature type="transmembrane region" description="Helical" evidence="5">
    <location>
        <begin position="343"/>
        <end position="362"/>
    </location>
</feature>
<evidence type="ECO:0000256" key="5">
    <source>
        <dbReference type="SAM" id="Phobius"/>
    </source>
</evidence>
<evidence type="ECO:0000256" key="1">
    <source>
        <dbReference type="ARBA" id="ARBA00004141"/>
    </source>
</evidence>
<sequence length="363" mass="39405">MSLLPQKHQKQVRWPQRCCKSRNSRIFICLILAVAHLSPLVRAHGGGADSPSDSETVDLRAKSLILAKIYCLIIVFFATFFAGISPYFLKWNHGFLVLGTQFAGGIFLGTSMLHFLSDANSTFETLTEKDYPFAFMLACSGYLMTMYADLIIQSFLKGGNNSCNVEFEMATPKGVVLPVTGTPVLKSDCDESHESKNAVAAALVTQSSLSDTILLIFALCFHSVFEGIAIGVSATKADAWRALWTISLHKIFAAIAMGIALLRLIPERPLLQTVLYSFAFGISTPVGVAIGIIIDSATQGKVADWIYAIAMGIASGIFIYVAINHLIAKGYIPPCRVQVNTPVMRLLAVTLGIAVMAVVMIWD</sequence>
<evidence type="ECO:0000313" key="7">
    <source>
        <dbReference type="EMBL" id="KAH7282389.1"/>
    </source>
</evidence>
<reference evidence="7" key="1">
    <citation type="submission" date="2021-08" db="EMBL/GenBank/DDBJ databases">
        <title>WGS assembly of Ceratopteris richardii.</title>
        <authorList>
            <person name="Marchant D.B."/>
            <person name="Chen G."/>
            <person name="Jenkins J."/>
            <person name="Shu S."/>
            <person name="Leebens-Mack J."/>
            <person name="Grimwood J."/>
            <person name="Schmutz J."/>
            <person name="Soltis P."/>
            <person name="Soltis D."/>
            <person name="Chen Z.-H."/>
        </authorList>
    </citation>
    <scope>NUCLEOTIDE SEQUENCE</scope>
    <source>
        <strain evidence="7">Whitten #5841</strain>
        <tissue evidence="7">Leaf</tissue>
    </source>
</reference>
<evidence type="ECO:0000256" key="6">
    <source>
        <dbReference type="SAM" id="SignalP"/>
    </source>
</evidence>
<evidence type="ECO:0000256" key="4">
    <source>
        <dbReference type="ARBA" id="ARBA00023136"/>
    </source>
</evidence>
<dbReference type="EMBL" id="CM035440">
    <property type="protein sequence ID" value="KAH7282389.1"/>
    <property type="molecule type" value="Genomic_DNA"/>
</dbReference>
<dbReference type="Pfam" id="PF02535">
    <property type="entry name" value="Zip"/>
    <property type="match status" value="1"/>
</dbReference>
<accession>A0A8T2QEU0</accession>
<keyword evidence="8" id="KW-1185">Reference proteome</keyword>
<gene>
    <name evidence="7" type="ORF">KP509_35G028400</name>
</gene>
<dbReference type="OrthoDB" id="448280at2759"/>
<protein>
    <submittedName>
        <fullName evidence="7">Uncharacterized protein</fullName>
    </submittedName>
</protein>
<evidence type="ECO:0000313" key="8">
    <source>
        <dbReference type="Proteomes" id="UP000825935"/>
    </source>
</evidence>
<dbReference type="GO" id="GO:0005385">
    <property type="term" value="F:zinc ion transmembrane transporter activity"/>
    <property type="evidence" value="ECO:0007669"/>
    <property type="project" value="TreeGrafter"/>
</dbReference>
<dbReference type="InterPro" id="IPR003689">
    <property type="entry name" value="ZIP"/>
</dbReference>
<dbReference type="AlphaFoldDB" id="A0A8T2QEU0"/>
<organism evidence="7 8">
    <name type="scientific">Ceratopteris richardii</name>
    <name type="common">Triangle waterfern</name>
    <dbReference type="NCBI Taxonomy" id="49495"/>
    <lineage>
        <taxon>Eukaryota</taxon>
        <taxon>Viridiplantae</taxon>
        <taxon>Streptophyta</taxon>
        <taxon>Embryophyta</taxon>
        <taxon>Tracheophyta</taxon>
        <taxon>Polypodiopsida</taxon>
        <taxon>Polypodiidae</taxon>
        <taxon>Polypodiales</taxon>
        <taxon>Pteridineae</taxon>
        <taxon>Pteridaceae</taxon>
        <taxon>Parkerioideae</taxon>
        <taxon>Ceratopteris</taxon>
    </lineage>
</organism>
<feature type="transmembrane region" description="Helical" evidence="5">
    <location>
        <begin position="95"/>
        <end position="116"/>
    </location>
</feature>
<dbReference type="PANTHER" id="PTHR11040">
    <property type="entry name" value="ZINC/IRON TRANSPORTER"/>
    <property type="match status" value="1"/>
</dbReference>
<dbReference type="OMA" id="VMEICIA"/>
<comment type="subcellular location">
    <subcellularLocation>
        <location evidence="1">Membrane</location>
        <topology evidence="1">Multi-pass membrane protein</topology>
    </subcellularLocation>
</comment>
<proteinExistence type="predicted"/>
<evidence type="ECO:0000256" key="3">
    <source>
        <dbReference type="ARBA" id="ARBA00022989"/>
    </source>
</evidence>
<keyword evidence="2 5" id="KW-0812">Transmembrane</keyword>
<feature type="transmembrane region" description="Helical" evidence="5">
    <location>
        <begin position="274"/>
        <end position="293"/>
    </location>
</feature>
<keyword evidence="6" id="KW-0732">Signal</keyword>
<keyword evidence="3 5" id="KW-1133">Transmembrane helix</keyword>
<feature type="transmembrane region" description="Helical" evidence="5">
    <location>
        <begin position="213"/>
        <end position="234"/>
    </location>
</feature>
<keyword evidence="4 5" id="KW-0472">Membrane</keyword>
<dbReference type="GO" id="GO:0016020">
    <property type="term" value="C:membrane"/>
    <property type="evidence" value="ECO:0007669"/>
    <property type="project" value="UniProtKB-SubCell"/>
</dbReference>
<feature type="transmembrane region" description="Helical" evidence="5">
    <location>
        <begin position="67"/>
        <end position="88"/>
    </location>
</feature>
<comment type="caution">
    <text evidence="7">The sequence shown here is derived from an EMBL/GenBank/DDBJ whole genome shotgun (WGS) entry which is preliminary data.</text>
</comment>
<feature type="transmembrane region" description="Helical" evidence="5">
    <location>
        <begin position="240"/>
        <end position="262"/>
    </location>
</feature>
<name>A0A8T2QEU0_CERRI</name>
<evidence type="ECO:0000256" key="2">
    <source>
        <dbReference type="ARBA" id="ARBA00022692"/>
    </source>
</evidence>
<feature type="chain" id="PRO_5035854306" evidence="6">
    <location>
        <begin position="44"/>
        <end position="363"/>
    </location>
</feature>